<dbReference type="Gene3D" id="3.40.50.300">
    <property type="entry name" value="P-loop containing nucleotide triphosphate hydrolases"/>
    <property type="match status" value="1"/>
</dbReference>
<dbReference type="RefSeq" id="WP_139446663.1">
    <property type="nucleotide sequence ID" value="NZ_VDMB01000003.1"/>
</dbReference>
<keyword evidence="2" id="KW-0067">ATP-binding</keyword>
<protein>
    <recommendedName>
        <fullName evidence="3">SF3 helicase domain-containing protein</fullName>
    </recommendedName>
</protein>
<name>A0A5Q4VD82_9BACT</name>
<gene>
    <name evidence="4" type="ORF">FIM25_04295</name>
</gene>
<dbReference type="EMBL" id="VDMB01000003">
    <property type="protein sequence ID" value="TYT75664.1"/>
    <property type="molecule type" value="Genomic_DNA"/>
</dbReference>
<evidence type="ECO:0000259" key="3">
    <source>
        <dbReference type="PROSITE" id="PS51206"/>
    </source>
</evidence>
<dbReference type="InterPro" id="IPR027417">
    <property type="entry name" value="P-loop_NTPase"/>
</dbReference>
<dbReference type="GO" id="GO:0005524">
    <property type="term" value="F:ATP binding"/>
    <property type="evidence" value="ECO:0007669"/>
    <property type="project" value="UniProtKB-KW"/>
</dbReference>
<dbReference type="OrthoDB" id="9763644at2"/>
<organism evidence="4 5">
    <name type="scientific">Desulfobotulus mexicanus</name>
    <dbReference type="NCBI Taxonomy" id="2586642"/>
    <lineage>
        <taxon>Bacteria</taxon>
        <taxon>Pseudomonadati</taxon>
        <taxon>Thermodesulfobacteriota</taxon>
        <taxon>Desulfobacteria</taxon>
        <taxon>Desulfobacterales</taxon>
        <taxon>Desulfobacteraceae</taxon>
        <taxon>Desulfobotulus</taxon>
    </lineage>
</organism>
<keyword evidence="5" id="KW-1185">Reference proteome</keyword>
<evidence type="ECO:0000313" key="4">
    <source>
        <dbReference type="EMBL" id="TYT75664.1"/>
    </source>
</evidence>
<dbReference type="PROSITE" id="PS51206">
    <property type="entry name" value="SF3_HELICASE_1"/>
    <property type="match status" value="1"/>
</dbReference>
<dbReference type="InterPro" id="IPR045455">
    <property type="entry name" value="NrS-1_pol-like_helicase"/>
</dbReference>
<dbReference type="Pfam" id="PF19263">
    <property type="entry name" value="DUF5906"/>
    <property type="match status" value="1"/>
</dbReference>
<feature type="domain" description="SF3 helicase" evidence="3">
    <location>
        <begin position="36"/>
        <end position="187"/>
    </location>
</feature>
<dbReference type="SUPFAM" id="SSF52540">
    <property type="entry name" value="P-loop containing nucleoside triphosphate hydrolases"/>
    <property type="match status" value="1"/>
</dbReference>
<evidence type="ECO:0000256" key="2">
    <source>
        <dbReference type="ARBA" id="ARBA00022840"/>
    </source>
</evidence>
<keyword evidence="1" id="KW-0547">Nucleotide-binding</keyword>
<proteinExistence type="predicted"/>
<dbReference type="InterPro" id="IPR014015">
    <property type="entry name" value="Helicase_SF3_DNA-vir"/>
</dbReference>
<evidence type="ECO:0000256" key="1">
    <source>
        <dbReference type="ARBA" id="ARBA00022741"/>
    </source>
</evidence>
<dbReference type="Proteomes" id="UP000321899">
    <property type="component" value="Unassembled WGS sequence"/>
</dbReference>
<comment type="caution">
    <text evidence="4">The sequence shown here is derived from an EMBL/GenBank/DDBJ whole genome shotgun (WGS) entry which is preliminary data.</text>
</comment>
<dbReference type="AlphaFoldDB" id="A0A5Q4VD82"/>
<reference evidence="4 5" key="1">
    <citation type="submission" date="2019-06" db="EMBL/GenBank/DDBJ databases">
        <title>Desulfobotulus mexicanus sp. nov., a novel sulfate-reducing bacterium isolated from the sediment of an alkaline crater lake in Mexico.</title>
        <authorList>
            <person name="Hirschler-Rea A."/>
        </authorList>
    </citation>
    <scope>NUCLEOTIDE SEQUENCE [LARGE SCALE GENOMIC DNA]</scope>
    <source>
        <strain evidence="4 5">PAR22N</strain>
    </source>
</reference>
<evidence type="ECO:0000313" key="5">
    <source>
        <dbReference type="Proteomes" id="UP000321899"/>
    </source>
</evidence>
<sequence length="205" mass="22358">MMAQATHATPQTTPFHPEAGCPGWLQFLEESIQDAASIHALREWMAACLGDGPNEKALYLHGEICSGKSTLLSVLVGLAGDENIVGIDFSDAVSEFHCANIRGKRLVIGVGGPDPANMPLIKALLSGETIAGKEMYQQAFEFKPICSLVFHHNTAPDFERLGEGCRRRMLVVPFRGAFTESQRDPNLKNSLQEELPAIRAWVEAV</sequence>
<accession>A0A5Q4VD82</accession>